<proteinExistence type="predicted"/>
<dbReference type="PRINTS" id="PR00625">
    <property type="entry name" value="JDOMAIN"/>
</dbReference>
<name>A0A1I0WVB3_9CLOT</name>
<dbReference type="InterPro" id="IPR001623">
    <property type="entry name" value="DnaJ_domain"/>
</dbReference>
<dbReference type="SMART" id="SM00271">
    <property type="entry name" value="DnaJ"/>
    <property type="match status" value="1"/>
</dbReference>
<evidence type="ECO:0000259" key="2">
    <source>
        <dbReference type="PROSITE" id="PS50076"/>
    </source>
</evidence>
<dbReference type="Proteomes" id="UP000198619">
    <property type="component" value="Unassembled WGS sequence"/>
</dbReference>
<dbReference type="PANTHER" id="PTHR24074">
    <property type="entry name" value="CO-CHAPERONE PROTEIN DJLA"/>
    <property type="match status" value="1"/>
</dbReference>
<keyword evidence="1" id="KW-0235">DNA replication</keyword>
<organism evidence="3 4">
    <name type="scientific">Clostridium frigidicarnis</name>
    <dbReference type="NCBI Taxonomy" id="84698"/>
    <lineage>
        <taxon>Bacteria</taxon>
        <taxon>Bacillati</taxon>
        <taxon>Bacillota</taxon>
        <taxon>Clostridia</taxon>
        <taxon>Eubacteriales</taxon>
        <taxon>Clostridiaceae</taxon>
        <taxon>Clostridium</taxon>
    </lineage>
</organism>
<gene>
    <name evidence="3" type="ORF">SAMN04488528_100697</name>
</gene>
<evidence type="ECO:0000313" key="4">
    <source>
        <dbReference type="Proteomes" id="UP000198619"/>
    </source>
</evidence>
<dbReference type="InterPro" id="IPR036869">
    <property type="entry name" value="J_dom_sf"/>
</dbReference>
<dbReference type="AlphaFoldDB" id="A0A1I0WVB3"/>
<protein>
    <submittedName>
        <fullName evidence="3">Molecular chaperone DnaJ</fullName>
    </submittedName>
</protein>
<reference evidence="3 4" key="1">
    <citation type="submission" date="2016-10" db="EMBL/GenBank/DDBJ databases">
        <authorList>
            <person name="de Groot N.N."/>
        </authorList>
    </citation>
    <scope>NUCLEOTIDE SEQUENCE [LARGE SCALE GENOMIC DNA]</scope>
    <source>
        <strain evidence="3 4">DSM 12271</strain>
    </source>
</reference>
<dbReference type="EMBL" id="FOKI01000006">
    <property type="protein sequence ID" value="SFA92722.1"/>
    <property type="molecule type" value="Genomic_DNA"/>
</dbReference>
<evidence type="ECO:0000256" key="1">
    <source>
        <dbReference type="ARBA" id="ARBA00022705"/>
    </source>
</evidence>
<evidence type="ECO:0000313" key="3">
    <source>
        <dbReference type="EMBL" id="SFA92722.1"/>
    </source>
</evidence>
<dbReference type="Gene3D" id="1.10.287.110">
    <property type="entry name" value="DnaJ domain"/>
    <property type="match status" value="1"/>
</dbReference>
<dbReference type="InterPro" id="IPR011990">
    <property type="entry name" value="TPR-like_helical_dom_sf"/>
</dbReference>
<dbReference type="OrthoDB" id="9779889at2"/>
<feature type="domain" description="J" evidence="2">
    <location>
        <begin position="3"/>
        <end position="71"/>
    </location>
</feature>
<accession>A0A1I0WVB3</accession>
<sequence>MTNPYEVLGVKEGASQEEIKKAYKELAKKYHPDQYGNNPLRDLAEEKMRELNEAYDYLVKNNQNSSYSNTNSSYDNNIYISIRQDIQSGDLFSAESKLNSVQNKTAEWYYLTGVVQLRKGWHEGAYNNISTACRMDPNNLEYRQALNALKQRNNGYRENYYGRKSSSDDICDTCLKLWCLDTICECMGCDCIPCI</sequence>
<dbReference type="PROSITE" id="PS50076">
    <property type="entry name" value="DNAJ_2"/>
    <property type="match status" value="1"/>
</dbReference>
<dbReference type="SUPFAM" id="SSF48452">
    <property type="entry name" value="TPR-like"/>
    <property type="match status" value="1"/>
</dbReference>
<keyword evidence="4" id="KW-1185">Reference proteome</keyword>
<dbReference type="InterPro" id="IPR050817">
    <property type="entry name" value="DjlA_DnaK_co-chaperone"/>
</dbReference>
<dbReference type="STRING" id="84698.SAMN04488528_100697"/>
<dbReference type="RefSeq" id="WP_090039508.1">
    <property type="nucleotide sequence ID" value="NZ_FOKI01000006.1"/>
</dbReference>
<dbReference type="CDD" id="cd06257">
    <property type="entry name" value="DnaJ"/>
    <property type="match status" value="1"/>
</dbReference>
<dbReference type="Pfam" id="PF00226">
    <property type="entry name" value="DnaJ"/>
    <property type="match status" value="1"/>
</dbReference>
<dbReference type="SUPFAM" id="SSF46565">
    <property type="entry name" value="Chaperone J-domain"/>
    <property type="match status" value="1"/>
</dbReference>
<dbReference type="GO" id="GO:0006260">
    <property type="term" value="P:DNA replication"/>
    <property type="evidence" value="ECO:0007669"/>
    <property type="project" value="UniProtKB-KW"/>
</dbReference>